<evidence type="ECO:0000256" key="1">
    <source>
        <dbReference type="ARBA" id="ARBA00023125"/>
    </source>
</evidence>
<dbReference type="Gene3D" id="3.10.10.10">
    <property type="entry name" value="HIV Type 1 Reverse Transcriptase, subunit A, domain 1"/>
    <property type="match status" value="1"/>
</dbReference>
<reference evidence="3 4" key="1">
    <citation type="submission" date="2024-05" db="EMBL/GenBank/DDBJ databases">
        <title>Genome sequencing and assembly of Indian major carp, Cirrhinus mrigala (Hamilton, 1822).</title>
        <authorList>
            <person name="Mohindra V."/>
            <person name="Chowdhury L.M."/>
            <person name="Lal K."/>
            <person name="Jena J.K."/>
        </authorList>
    </citation>
    <scope>NUCLEOTIDE SEQUENCE [LARGE SCALE GENOMIC DNA]</scope>
    <source>
        <strain evidence="3">CM1030</strain>
        <tissue evidence="3">Blood</tissue>
    </source>
</reference>
<dbReference type="PANTHER" id="PTHR35617:SF3">
    <property type="entry name" value="CORE-BINDING (CB) DOMAIN-CONTAINING PROTEIN"/>
    <property type="match status" value="1"/>
</dbReference>
<keyword evidence="4" id="KW-1185">Reference proteome</keyword>
<protein>
    <submittedName>
        <fullName evidence="3">Uncharacterized protein</fullName>
    </submittedName>
</protein>
<organism evidence="3 4">
    <name type="scientific">Cirrhinus mrigala</name>
    <name type="common">Mrigala</name>
    <dbReference type="NCBI Taxonomy" id="683832"/>
    <lineage>
        <taxon>Eukaryota</taxon>
        <taxon>Metazoa</taxon>
        <taxon>Chordata</taxon>
        <taxon>Craniata</taxon>
        <taxon>Vertebrata</taxon>
        <taxon>Euteleostomi</taxon>
        <taxon>Actinopterygii</taxon>
        <taxon>Neopterygii</taxon>
        <taxon>Teleostei</taxon>
        <taxon>Ostariophysi</taxon>
        <taxon>Cypriniformes</taxon>
        <taxon>Cyprinidae</taxon>
        <taxon>Labeoninae</taxon>
        <taxon>Labeonini</taxon>
        <taxon>Cirrhinus</taxon>
    </lineage>
</organism>
<dbReference type="InterPro" id="IPR043502">
    <property type="entry name" value="DNA/RNA_pol_sf"/>
</dbReference>
<dbReference type="InterPro" id="IPR010998">
    <property type="entry name" value="Integrase_recombinase_N"/>
</dbReference>
<gene>
    <name evidence="3" type="ORF">M9458_008090</name>
</gene>
<evidence type="ECO:0000256" key="2">
    <source>
        <dbReference type="SAM" id="MobiDB-lite"/>
    </source>
</evidence>
<feature type="compositionally biased region" description="Acidic residues" evidence="2">
    <location>
        <begin position="80"/>
        <end position="101"/>
    </location>
</feature>
<feature type="compositionally biased region" description="Basic and acidic residues" evidence="2">
    <location>
        <begin position="57"/>
        <end position="67"/>
    </location>
</feature>
<dbReference type="PANTHER" id="PTHR35617">
    <property type="entry name" value="PHAGE_INTEGRASE DOMAIN-CONTAINING PROTEIN"/>
    <property type="match status" value="1"/>
</dbReference>
<feature type="compositionally biased region" description="Polar residues" evidence="2">
    <location>
        <begin position="15"/>
        <end position="25"/>
    </location>
</feature>
<sequence length="961" mass="104905">MTIVTLRGRPVISAGPSSTRSQSASAALVREQGDLRVTIRDVPPGKAPRKSRSSRRGPVEWPKHDTRLSQSGPSVSFGAPEEDMMSITASEEDVPPAEAEDSAAQSSAARASTPAPPPSPSQGTTPQQGRRASRRNTAQPAAQALPKGRPAGRQGDPDTGNLEMEEIVLRAVLTSPPPPPGEGRGVVSSLLPLAYGSVLERCAASSVSGSEPHFANAGKALLSLGLPHPGCPTVGTFPTVPLIPLARQLEAWLVLPSPSRWLIQTVRLGYAIQFAKRPPKFRGIHFTSVQSDTNASVLLAEIAILLAKDAIEPVPLAEMKAGFYSPYFIVPKKSGGLRPILDLQALNRCSPPNAFFFAYATRISLKLFRCRTAVPLKYFQRLLGHMAAAAAVTPLGLLHMRPLQHWLHDRIPRWAWHRGTFRVSVTPECRLLFSPWSDPAFLRAGIPLGQVSRHVVVNTNAVCNGQAASGSWTGPRPCWHVNCLELLAVFLALWRFLPMLRHKHVLVRMDNTAAVVYINHQGGLRSRRMSQLACHLLLWSQTRLKSLRAYHIPGELNRAANALSRQLTHPGEWRLHPQVVQLIWSRFSKAQVDLFASPESSHCQLFYSLTEAPLSRGALAYSWQSMPFPQEDEEQVLLVAPYWPSRTCPSLENSPEERTSFSGDGHDLAPTPRPVEPPRVAPGRDAADLAGLPQAVVDTITQARAPSTRQAYALKWGLFVDWCSSRREDPQKCLIGVVLAFLQEGLERRLSPSTLKVYVATIAASLGKHHLVTRFLKDHVSFPLGNSPAPFEPLGSTVLLTALASIKRVGDLQAFSVNEACLEFGPADSHVILRPRPGYVPKVPTTPFRDQVVNLQALPPEEADPALALLCPVRALRIYVDRTRGFRRSEQLFVCFGGQQKGNAVSKQRLAHWVVDVITLAYESQDEPCPLGVRAHSTRSVASSYALAHSTSLAGICRAAG</sequence>
<dbReference type="CDD" id="cd09275">
    <property type="entry name" value="RNase_HI_RT_DIRS1"/>
    <property type="match status" value="1"/>
</dbReference>
<evidence type="ECO:0000313" key="4">
    <source>
        <dbReference type="Proteomes" id="UP001529510"/>
    </source>
</evidence>
<dbReference type="SUPFAM" id="SSF47823">
    <property type="entry name" value="lambda integrase-like, N-terminal domain"/>
    <property type="match status" value="1"/>
</dbReference>
<feature type="region of interest" description="Disordered" evidence="2">
    <location>
        <begin position="1"/>
        <end position="160"/>
    </location>
</feature>
<keyword evidence="1" id="KW-0238">DNA-binding</keyword>
<feature type="compositionally biased region" description="Low complexity" evidence="2">
    <location>
        <begin position="102"/>
        <end position="113"/>
    </location>
</feature>
<dbReference type="Proteomes" id="UP001529510">
    <property type="component" value="Unassembled WGS sequence"/>
</dbReference>
<accession>A0ABD0R871</accession>
<feature type="region of interest" description="Disordered" evidence="2">
    <location>
        <begin position="649"/>
        <end position="685"/>
    </location>
</feature>
<dbReference type="GO" id="GO:0003677">
    <property type="term" value="F:DNA binding"/>
    <property type="evidence" value="ECO:0007669"/>
    <property type="project" value="UniProtKB-KW"/>
</dbReference>
<proteinExistence type="predicted"/>
<comment type="caution">
    <text evidence="3">The sequence shown here is derived from an EMBL/GenBank/DDBJ whole genome shotgun (WGS) entry which is preliminary data.</text>
</comment>
<evidence type="ECO:0000313" key="3">
    <source>
        <dbReference type="EMBL" id="KAL0194518.1"/>
    </source>
</evidence>
<dbReference type="SUPFAM" id="SSF56672">
    <property type="entry name" value="DNA/RNA polymerases"/>
    <property type="match status" value="1"/>
</dbReference>
<feature type="compositionally biased region" description="Basic and acidic residues" evidence="2">
    <location>
        <begin position="655"/>
        <end position="667"/>
    </location>
</feature>
<feature type="compositionally biased region" description="Pro residues" evidence="2">
    <location>
        <begin position="671"/>
        <end position="680"/>
    </location>
</feature>
<dbReference type="AlphaFoldDB" id="A0ABD0R871"/>
<dbReference type="EMBL" id="JAMKFB020000004">
    <property type="protein sequence ID" value="KAL0194518.1"/>
    <property type="molecule type" value="Genomic_DNA"/>
</dbReference>
<name>A0ABD0R871_CIRMR</name>
<dbReference type="Gene3D" id="1.10.150.130">
    <property type="match status" value="1"/>
</dbReference>